<name>A0A1D1VPX0_RAMVA</name>
<feature type="compositionally biased region" description="Acidic residues" evidence="1">
    <location>
        <begin position="103"/>
        <end position="116"/>
    </location>
</feature>
<evidence type="ECO:0000256" key="2">
    <source>
        <dbReference type="SAM" id="SignalP"/>
    </source>
</evidence>
<keyword evidence="4" id="KW-1185">Reference proteome</keyword>
<feature type="region of interest" description="Disordered" evidence="1">
    <location>
        <begin position="56"/>
        <end position="116"/>
    </location>
</feature>
<dbReference type="Proteomes" id="UP000186922">
    <property type="component" value="Unassembled WGS sequence"/>
</dbReference>
<comment type="caution">
    <text evidence="3">The sequence shown here is derived from an EMBL/GenBank/DDBJ whole genome shotgun (WGS) entry which is preliminary data.</text>
</comment>
<reference evidence="3 4" key="1">
    <citation type="journal article" date="2016" name="Nat. Commun.">
        <title>Extremotolerant tardigrade genome and improved radiotolerance of human cultured cells by tardigrade-unique protein.</title>
        <authorList>
            <person name="Hashimoto T."/>
            <person name="Horikawa D.D."/>
            <person name="Saito Y."/>
            <person name="Kuwahara H."/>
            <person name="Kozuka-Hata H."/>
            <person name="Shin-I T."/>
            <person name="Minakuchi Y."/>
            <person name="Ohishi K."/>
            <person name="Motoyama A."/>
            <person name="Aizu T."/>
            <person name="Enomoto A."/>
            <person name="Kondo K."/>
            <person name="Tanaka S."/>
            <person name="Hara Y."/>
            <person name="Koshikawa S."/>
            <person name="Sagara H."/>
            <person name="Miura T."/>
            <person name="Yokobori S."/>
            <person name="Miyagawa K."/>
            <person name="Suzuki Y."/>
            <person name="Kubo T."/>
            <person name="Oyama M."/>
            <person name="Kohara Y."/>
            <person name="Fujiyama A."/>
            <person name="Arakawa K."/>
            <person name="Katayama T."/>
            <person name="Toyoda A."/>
            <person name="Kunieda T."/>
        </authorList>
    </citation>
    <scope>NUCLEOTIDE SEQUENCE [LARGE SCALE GENOMIC DNA]</scope>
    <source>
        <strain evidence="3 4">YOKOZUNA-1</strain>
    </source>
</reference>
<feature type="chain" id="PRO_5008898696" evidence="2">
    <location>
        <begin position="33"/>
        <end position="116"/>
    </location>
</feature>
<accession>A0A1D1VPX0</accession>
<sequence length="116" mass="12516">MTSTLSFPQSRSYTSLMLLSVLLLSVLSFMVASPLPPGLTKNKHVAISGYDRQVAEGEMAPRRKRQVNSSSIEAPELGSTEAMDKKGAVPEVDTSNEVKDSPGEDVDDDVVDFDAQ</sequence>
<dbReference type="EMBL" id="BDGG01000006">
    <property type="protein sequence ID" value="GAV00984.1"/>
    <property type="molecule type" value="Genomic_DNA"/>
</dbReference>
<gene>
    <name evidence="3" type="primary">RvY_11763-1</name>
    <name evidence="3" type="synonym">RvY_11763.1</name>
    <name evidence="3" type="ORF">RvY_11763</name>
</gene>
<proteinExistence type="predicted"/>
<keyword evidence="2" id="KW-0732">Signal</keyword>
<dbReference type="AlphaFoldDB" id="A0A1D1VPX0"/>
<organism evidence="3 4">
    <name type="scientific">Ramazzottius varieornatus</name>
    <name type="common">Water bear</name>
    <name type="synonym">Tardigrade</name>
    <dbReference type="NCBI Taxonomy" id="947166"/>
    <lineage>
        <taxon>Eukaryota</taxon>
        <taxon>Metazoa</taxon>
        <taxon>Ecdysozoa</taxon>
        <taxon>Tardigrada</taxon>
        <taxon>Eutardigrada</taxon>
        <taxon>Parachela</taxon>
        <taxon>Hypsibioidea</taxon>
        <taxon>Ramazzottiidae</taxon>
        <taxon>Ramazzottius</taxon>
    </lineage>
</organism>
<evidence type="ECO:0000256" key="1">
    <source>
        <dbReference type="SAM" id="MobiDB-lite"/>
    </source>
</evidence>
<evidence type="ECO:0000313" key="3">
    <source>
        <dbReference type="EMBL" id="GAV00984.1"/>
    </source>
</evidence>
<evidence type="ECO:0000313" key="4">
    <source>
        <dbReference type="Proteomes" id="UP000186922"/>
    </source>
</evidence>
<protein>
    <submittedName>
        <fullName evidence="3">Uncharacterized protein</fullName>
    </submittedName>
</protein>
<feature type="signal peptide" evidence="2">
    <location>
        <begin position="1"/>
        <end position="32"/>
    </location>
</feature>